<sequence length="200" mass="22549">MRREYCQETDPAVMEALLRHGTIGRLGTMGRDGYPYITPVNYVFWNGHIYFHSAPQGEKIENIRRDNRVCFEVDFPLAYVDLAYRPQDGPCRLHQLYRCVIVRGRARFVEEAAEKAAALSALVAAHEKEGSPPPVAPDFAGVTACAVIEITPERISAKSDLWQNKSLEERKALASYLLQRNRPGDEETAQALSRTERTSP</sequence>
<dbReference type="SUPFAM" id="SSF50475">
    <property type="entry name" value="FMN-binding split barrel"/>
    <property type="match status" value="1"/>
</dbReference>
<dbReference type="PANTHER" id="PTHR34071:SF2">
    <property type="entry name" value="FLAVIN-NUCLEOTIDE-BINDING PROTEIN"/>
    <property type="match status" value="1"/>
</dbReference>
<dbReference type="Gene3D" id="2.30.110.10">
    <property type="entry name" value="Electron Transport, Fmn-binding Protein, Chain A"/>
    <property type="match status" value="1"/>
</dbReference>
<reference evidence="2" key="1">
    <citation type="journal article" date="2020" name="mSystems">
        <title>Genome- and Community-Level Interaction Insights into Carbon Utilization and Element Cycling Functions of Hydrothermarchaeota in Hydrothermal Sediment.</title>
        <authorList>
            <person name="Zhou Z."/>
            <person name="Liu Y."/>
            <person name="Xu W."/>
            <person name="Pan J."/>
            <person name="Luo Z.H."/>
            <person name="Li M."/>
        </authorList>
    </citation>
    <scope>NUCLEOTIDE SEQUENCE [LARGE SCALE GENOMIC DNA]</scope>
    <source>
        <strain evidence="2">SpSt-456</strain>
    </source>
</reference>
<dbReference type="PANTHER" id="PTHR34071">
    <property type="entry name" value="5-NITROIMIDAZOLE ANTIBIOTICS RESISTANCE PROTEIN, NIMA-FAMILY-RELATED PROTEIN-RELATED"/>
    <property type="match status" value="1"/>
</dbReference>
<feature type="region of interest" description="Disordered" evidence="1">
    <location>
        <begin position="178"/>
        <end position="200"/>
    </location>
</feature>
<comment type="caution">
    <text evidence="2">The sequence shown here is derived from an EMBL/GenBank/DDBJ whole genome shotgun (WGS) entry which is preliminary data.</text>
</comment>
<evidence type="ECO:0000313" key="2">
    <source>
        <dbReference type="EMBL" id="HFK97068.1"/>
    </source>
</evidence>
<dbReference type="EMBL" id="DSTK01000021">
    <property type="protein sequence ID" value="HFK97068.1"/>
    <property type="molecule type" value="Genomic_DNA"/>
</dbReference>
<dbReference type="InterPro" id="IPR012349">
    <property type="entry name" value="Split_barrel_FMN-bd"/>
</dbReference>
<dbReference type="Pfam" id="PF12900">
    <property type="entry name" value="Pyridox_ox_2"/>
    <property type="match status" value="1"/>
</dbReference>
<evidence type="ECO:0000256" key="1">
    <source>
        <dbReference type="SAM" id="MobiDB-lite"/>
    </source>
</evidence>
<organism evidence="2">
    <name type="scientific">Desulfacinum infernum</name>
    <dbReference type="NCBI Taxonomy" id="35837"/>
    <lineage>
        <taxon>Bacteria</taxon>
        <taxon>Pseudomonadati</taxon>
        <taxon>Thermodesulfobacteriota</taxon>
        <taxon>Syntrophobacteria</taxon>
        <taxon>Syntrophobacterales</taxon>
        <taxon>Syntrophobacteraceae</taxon>
        <taxon>Desulfacinum</taxon>
    </lineage>
</organism>
<gene>
    <name evidence="2" type="ORF">ENS06_07050</name>
</gene>
<accession>A0A832A207</accession>
<name>A0A832A207_9BACT</name>
<dbReference type="AlphaFoldDB" id="A0A832A207"/>
<dbReference type="InterPro" id="IPR024747">
    <property type="entry name" value="Pyridox_Oxase-rel"/>
</dbReference>
<proteinExistence type="predicted"/>
<protein>
    <recommendedName>
        <fullName evidence="3">Pyridoxamine 5'-phosphate oxidase family protein</fullName>
    </recommendedName>
</protein>
<evidence type="ECO:0008006" key="3">
    <source>
        <dbReference type="Google" id="ProtNLM"/>
    </source>
</evidence>